<feature type="domain" description="WH1" evidence="1">
    <location>
        <begin position="41"/>
        <end position="159"/>
    </location>
</feature>
<proteinExistence type="predicted"/>
<dbReference type="SUPFAM" id="SSF50729">
    <property type="entry name" value="PH domain-like"/>
    <property type="match status" value="1"/>
</dbReference>
<evidence type="ECO:0000313" key="2">
    <source>
        <dbReference type="EMBL" id="KAK4010746.1"/>
    </source>
</evidence>
<keyword evidence="3" id="KW-1185">Reference proteome</keyword>
<evidence type="ECO:0000259" key="1">
    <source>
        <dbReference type="PROSITE" id="PS50229"/>
    </source>
</evidence>
<sequence length="162" mass="18503">MGNRLSSCGPLIRKAYRNEDTPWQNSRKRDGHLLRCGHFCNEKSTNCAASRLWAEVFHVSTSSAGTVRWQQISEDLVPVNISCIQDQPDYVFHITAYNSQVDKILDVRLTQPGTRIGQASECFVYWKDPVTNDTWGLNFTSPADARAFRECCLDILKKIKEF</sequence>
<organism evidence="2 3">
    <name type="scientific">Daphnia magna</name>
    <dbReference type="NCBI Taxonomy" id="35525"/>
    <lineage>
        <taxon>Eukaryota</taxon>
        <taxon>Metazoa</taxon>
        <taxon>Ecdysozoa</taxon>
        <taxon>Arthropoda</taxon>
        <taxon>Crustacea</taxon>
        <taxon>Branchiopoda</taxon>
        <taxon>Diplostraca</taxon>
        <taxon>Cladocera</taxon>
        <taxon>Anomopoda</taxon>
        <taxon>Daphniidae</taxon>
        <taxon>Daphnia</taxon>
    </lineage>
</organism>
<dbReference type="Gene3D" id="2.30.29.30">
    <property type="entry name" value="Pleckstrin-homology domain (PH domain)/Phosphotyrosine-binding domain (PTB)"/>
    <property type="match status" value="1"/>
</dbReference>
<dbReference type="Proteomes" id="UP001234178">
    <property type="component" value="Unassembled WGS sequence"/>
</dbReference>
<evidence type="ECO:0000313" key="3">
    <source>
        <dbReference type="Proteomes" id="UP001234178"/>
    </source>
</evidence>
<dbReference type="EMBL" id="JAOYFB010000003">
    <property type="protein sequence ID" value="KAK4010746.1"/>
    <property type="molecule type" value="Genomic_DNA"/>
</dbReference>
<gene>
    <name evidence="2" type="ORF">OUZ56_019879</name>
</gene>
<dbReference type="InterPro" id="IPR000697">
    <property type="entry name" value="WH1/EVH1_dom"/>
</dbReference>
<protein>
    <recommendedName>
        <fullName evidence="1">WH1 domain-containing protein</fullName>
    </recommendedName>
</protein>
<name>A0ABQ9ZCW3_9CRUS</name>
<reference evidence="2 3" key="1">
    <citation type="journal article" date="2023" name="Nucleic Acids Res.">
        <title>The hologenome of Daphnia magna reveals possible DNA methylation and microbiome-mediated evolution of the host genome.</title>
        <authorList>
            <person name="Chaturvedi A."/>
            <person name="Li X."/>
            <person name="Dhandapani V."/>
            <person name="Marshall H."/>
            <person name="Kissane S."/>
            <person name="Cuenca-Cambronero M."/>
            <person name="Asole G."/>
            <person name="Calvet F."/>
            <person name="Ruiz-Romero M."/>
            <person name="Marangio P."/>
            <person name="Guigo R."/>
            <person name="Rago D."/>
            <person name="Mirbahai L."/>
            <person name="Eastwood N."/>
            <person name="Colbourne J.K."/>
            <person name="Zhou J."/>
            <person name="Mallon E."/>
            <person name="Orsini L."/>
        </authorList>
    </citation>
    <scope>NUCLEOTIDE SEQUENCE [LARGE SCALE GENOMIC DNA]</scope>
    <source>
        <strain evidence="2">LRV0_1</strain>
    </source>
</reference>
<dbReference type="Pfam" id="PF00568">
    <property type="entry name" value="WH1"/>
    <property type="match status" value="1"/>
</dbReference>
<dbReference type="InterPro" id="IPR011993">
    <property type="entry name" value="PH-like_dom_sf"/>
</dbReference>
<dbReference type="SMART" id="SM00461">
    <property type="entry name" value="WH1"/>
    <property type="match status" value="1"/>
</dbReference>
<comment type="caution">
    <text evidence="2">The sequence shown here is derived from an EMBL/GenBank/DDBJ whole genome shotgun (WGS) entry which is preliminary data.</text>
</comment>
<accession>A0ABQ9ZCW3</accession>
<dbReference type="PROSITE" id="PS50229">
    <property type="entry name" value="WH1"/>
    <property type="match status" value="1"/>
</dbReference>